<feature type="compositionally biased region" description="Gly residues" evidence="13">
    <location>
        <begin position="119"/>
        <end position="136"/>
    </location>
</feature>
<dbReference type="InterPro" id="IPR027385">
    <property type="entry name" value="Beta-barrel_OMP"/>
</dbReference>
<keyword evidence="4" id="KW-0410">Iron transport</keyword>
<feature type="domain" description="Secretin/TonB short N-terminal" evidence="15">
    <location>
        <begin position="49"/>
        <end position="99"/>
    </location>
</feature>
<dbReference type="PROSITE" id="PS52016">
    <property type="entry name" value="TONB_DEPENDENT_REC_3"/>
    <property type="match status" value="1"/>
</dbReference>
<dbReference type="Gene3D" id="2.40.170.20">
    <property type="entry name" value="TonB-dependent receptor, beta-barrel domain"/>
    <property type="match status" value="1"/>
</dbReference>
<dbReference type="Pfam" id="PF07715">
    <property type="entry name" value="Plug"/>
    <property type="match status" value="1"/>
</dbReference>
<evidence type="ECO:0000256" key="12">
    <source>
        <dbReference type="RuleBase" id="RU003357"/>
    </source>
</evidence>
<protein>
    <submittedName>
        <fullName evidence="16">TonB-dependent receptor</fullName>
    </submittedName>
</protein>
<feature type="region of interest" description="Disordered" evidence="13">
    <location>
        <begin position="116"/>
        <end position="145"/>
    </location>
</feature>
<evidence type="ECO:0000256" key="13">
    <source>
        <dbReference type="SAM" id="MobiDB-lite"/>
    </source>
</evidence>
<dbReference type="AlphaFoldDB" id="A0A6G6Y2D8"/>
<proteinExistence type="inferred from homology"/>
<dbReference type="Gene3D" id="2.40.160.20">
    <property type="match status" value="1"/>
</dbReference>
<keyword evidence="6 14" id="KW-0732">Signal</keyword>
<dbReference type="SUPFAM" id="SSF56925">
    <property type="entry name" value="OMPA-like"/>
    <property type="match status" value="1"/>
</dbReference>
<dbReference type="Gene3D" id="2.170.130.10">
    <property type="entry name" value="TonB-dependent receptor, plug domain"/>
    <property type="match status" value="1"/>
</dbReference>
<dbReference type="Proteomes" id="UP000501568">
    <property type="component" value="Chromosome"/>
</dbReference>
<feature type="chain" id="PRO_5026161784" evidence="14">
    <location>
        <begin position="23"/>
        <end position="1177"/>
    </location>
</feature>
<evidence type="ECO:0000256" key="4">
    <source>
        <dbReference type="ARBA" id="ARBA00022496"/>
    </source>
</evidence>
<keyword evidence="17" id="KW-1185">Reference proteome</keyword>
<keyword evidence="16" id="KW-0675">Receptor</keyword>
<name>A0A6G6Y2D8_9SPHN</name>
<evidence type="ECO:0000256" key="9">
    <source>
        <dbReference type="ARBA" id="ARBA00023136"/>
    </source>
</evidence>
<dbReference type="SMART" id="SM00965">
    <property type="entry name" value="STN"/>
    <property type="match status" value="1"/>
</dbReference>
<dbReference type="PANTHER" id="PTHR30442">
    <property type="entry name" value="IRON III DICITRATE TRANSPORT PROTEIN FECA"/>
    <property type="match status" value="1"/>
</dbReference>
<dbReference type="InterPro" id="IPR011250">
    <property type="entry name" value="OMP/PagP_B-barrel"/>
</dbReference>
<evidence type="ECO:0000259" key="15">
    <source>
        <dbReference type="SMART" id="SM00965"/>
    </source>
</evidence>
<dbReference type="PANTHER" id="PTHR30442:SF0">
    <property type="entry name" value="FE(3+) DICITRATE TRANSPORT PROTEIN FECA"/>
    <property type="match status" value="1"/>
</dbReference>
<reference evidence="16 17" key="1">
    <citation type="submission" date="2020-02" db="EMBL/GenBank/DDBJ databases">
        <authorList>
            <person name="Zheng R.K."/>
            <person name="Sun C.M."/>
        </authorList>
    </citation>
    <scope>NUCLEOTIDE SEQUENCE [LARGE SCALE GENOMIC DNA]</scope>
    <source>
        <strain evidence="17">zrk23</strain>
    </source>
</reference>
<comment type="similarity">
    <text evidence="11 12">Belongs to the TonB-dependent receptor family.</text>
</comment>
<evidence type="ECO:0000313" key="17">
    <source>
        <dbReference type="Proteomes" id="UP000501568"/>
    </source>
</evidence>
<comment type="subcellular location">
    <subcellularLocation>
        <location evidence="1 11">Cell outer membrane</location>
        <topology evidence="1 11">Multi-pass membrane protein</topology>
    </subcellularLocation>
</comment>
<evidence type="ECO:0000256" key="1">
    <source>
        <dbReference type="ARBA" id="ARBA00004571"/>
    </source>
</evidence>
<keyword evidence="5 11" id="KW-0812">Transmembrane</keyword>
<dbReference type="Pfam" id="PF13505">
    <property type="entry name" value="OMP_b-brl"/>
    <property type="match status" value="1"/>
</dbReference>
<gene>
    <name evidence="16" type="ORF">G5C33_04235</name>
</gene>
<evidence type="ECO:0000256" key="6">
    <source>
        <dbReference type="ARBA" id="ARBA00022729"/>
    </source>
</evidence>
<dbReference type="GO" id="GO:0033214">
    <property type="term" value="P:siderophore-iron import into cell"/>
    <property type="evidence" value="ECO:0007669"/>
    <property type="project" value="TreeGrafter"/>
</dbReference>
<dbReference type="GO" id="GO:0009279">
    <property type="term" value="C:cell outer membrane"/>
    <property type="evidence" value="ECO:0007669"/>
    <property type="project" value="UniProtKB-SubCell"/>
</dbReference>
<keyword evidence="3 11" id="KW-1134">Transmembrane beta strand</keyword>
<dbReference type="SUPFAM" id="SSF56935">
    <property type="entry name" value="Porins"/>
    <property type="match status" value="1"/>
</dbReference>
<dbReference type="InterPro" id="IPR039426">
    <property type="entry name" value="TonB-dep_rcpt-like"/>
</dbReference>
<dbReference type="Pfam" id="PF07660">
    <property type="entry name" value="STN"/>
    <property type="match status" value="1"/>
</dbReference>
<dbReference type="EMBL" id="CP049109">
    <property type="protein sequence ID" value="QIG79070.1"/>
    <property type="molecule type" value="Genomic_DNA"/>
</dbReference>
<evidence type="ECO:0000256" key="2">
    <source>
        <dbReference type="ARBA" id="ARBA00022448"/>
    </source>
</evidence>
<keyword evidence="8 12" id="KW-0798">TonB box</keyword>
<evidence type="ECO:0000256" key="11">
    <source>
        <dbReference type="PROSITE-ProRule" id="PRU01360"/>
    </source>
</evidence>
<keyword evidence="9 11" id="KW-0472">Membrane</keyword>
<keyword evidence="2 11" id="KW-0813">Transport</keyword>
<dbReference type="Pfam" id="PF00593">
    <property type="entry name" value="TonB_dep_Rec_b-barrel"/>
    <property type="match status" value="1"/>
</dbReference>
<dbReference type="InterPro" id="IPR036942">
    <property type="entry name" value="Beta-barrel_TonB_sf"/>
</dbReference>
<evidence type="ECO:0000256" key="14">
    <source>
        <dbReference type="SAM" id="SignalP"/>
    </source>
</evidence>
<keyword evidence="4" id="KW-0406">Ion transport</keyword>
<feature type="signal peptide" evidence="14">
    <location>
        <begin position="1"/>
        <end position="22"/>
    </location>
</feature>
<dbReference type="KEGG" id="spzr:G5C33_04235"/>
<evidence type="ECO:0000313" key="16">
    <source>
        <dbReference type="EMBL" id="QIG79070.1"/>
    </source>
</evidence>
<evidence type="ECO:0000256" key="10">
    <source>
        <dbReference type="ARBA" id="ARBA00023237"/>
    </source>
</evidence>
<dbReference type="InterPro" id="IPR037066">
    <property type="entry name" value="Plug_dom_sf"/>
</dbReference>
<sequence>MAMLLGSTAVAGMIAPSARAQAQAGEAAFDIPAQSLAGALDAFSRVSGISVTYGSALPDVGSPGVTGRMSPAEALSRLLAGTGLTYRFTGADTVTLEPVPQTSDGTVRLGTLRVEGAAGNDGGRAASGGAAQGPGGAPDHRNYRTAGSTAYRGEEAIQRMRGTSPGDFLSGIPGVLNGDNRNSGALDVNIRGMQGMDRVPVVIDGSLQQSTVYRGYSGVAGRTYLDPDLIGSVTIEKGPSASADGVGATGGVVRAQTIGAKDLIAPGGTFGIRARAGLNGNNVDPPAVETLGTGNGTEERFDRPGLLDLNGYNFSLAAAGRIADFELVAAFARRKTGNYFGGDHGTVPEEGSGINGIVLRRYNLGEEVLATSQDNTSALLRGTYRFGNGMGLDLSYIRYESDFGELMPSQIIRFGGAMQPPLSRAEVDTYTARYRWNPADNDLIEFKADLWATSSYTSIETLYRWDFGGNVTVGDAAYQSQSDRWGVTLSNTSRLDLPIGALELDYGGSYTRERIMPPDGWEEYKENSGYADFVEPRDGWRNEYSGFIAAQFKPAPWVSFDAALRYTDTVSHDNNLVDISVGDGERATGYNHEHNTGFAPIFAFLVEPLPGLQFYGRYAEAIRNPSLFESTTGFSFRPDPRNPIVPERARTTEFGVNLQRTSLIAENDLFEAKLAYFTNDIDDYLTRGSSDGMTSVINIDSARFQGLEASARYDSGSVFAEIGGAYYTFMEFCAEDNLCRKGGTPNSYIPAHLPPETSLSAHAGVRLFDERLVLGGRYTHVGERDAAIVSWGGSLTVVDWQPYDVFDLYGSFDLNEYLRLDIAVDNVTDRYYMDALTLGLMPSPGRTLRFGITSSFGGPERGTSLGGRLAAAERLGDNTLFGGFDGDWSGPYVGLQAGYGLIGTQGETTATDGTAGGIPATESADASVNASWIGGYAGYTVPVGGAWFAGGELSFDISRGRTRQYAVSTELEMSYECGTLGVCDLRNQADTEYRFNWYGTARARLGYSTGRVLLYGAGGLAFLNERQTRTQYRDTIHLDEDGIGQNVTPEEPYGDLSEPWFSESDTNTRIGWTLAGGAEVAIGNNWSLRAEYAYARFGRQSFDFNDARAGVGKSFLYREVVGTEWGTIPGFEELGPIFQIPIYEFTDVEGTSDIVNGRRARNRADMHSLRVGVSFRF</sequence>
<organism evidence="16 17">
    <name type="scientific">Stakelama tenebrarum</name>
    <dbReference type="NCBI Taxonomy" id="2711215"/>
    <lineage>
        <taxon>Bacteria</taxon>
        <taxon>Pseudomonadati</taxon>
        <taxon>Pseudomonadota</taxon>
        <taxon>Alphaproteobacteria</taxon>
        <taxon>Sphingomonadales</taxon>
        <taxon>Sphingomonadaceae</taxon>
        <taxon>Stakelama</taxon>
    </lineage>
</organism>
<dbReference type="InterPro" id="IPR000531">
    <property type="entry name" value="Beta-barrel_TonB"/>
</dbReference>
<evidence type="ECO:0000256" key="3">
    <source>
        <dbReference type="ARBA" id="ARBA00022452"/>
    </source>
</evidence>
<accession>A0A6G6Y2D8</accession>
<keyword evidence="10 11" id="KW-0998">Cell outer membrane</keyword>
<keyword evidence="7" id="KW-0408">Iron</keyword>
<dbReference type="InterPro" id="IPR011662">
    <property type="entry name" value="Secretin/TonB_short_N"/>
</dbReference>
<evidence type="ECO:0000256" key="7">
    <source>
        <dbReference type="ARBA" id="ARBA00023004"/>
    </source>
</evidence>
<evidence type="ECO:0000256" key="5">
    <source>
        <dbReference type="ARBA" id="ARBA00022692"/>
    </source>
</evidence>
<evidence type="ECO:0000256" key="8">
    <source>
        <dbReference type="ARBA" id="ARBA00023077"/>
    </source>
</evidence>
<dbReference type="RefSeq" id="WP_165326072.1">
    <property type="nucleotide sequence ID" value="NZ_CP049109.1"/>
</dbReference>
<dbReference type="Gene3D" id="3.55.50.30">
    <property type="match status" value="1"/>
</dbReference>
<dbReference type="InterPro" id="IPR012910">
    <property type="entry name" value="Plug_dom"/>
</dbReference>